<dbReference type="PANTHER" id="PTHR46637:SF1">
    <property type="entry name" value="BLL5188 PROTEIN"/>
    <property type="match status" value="1"/>
</dbReference>
<dbReference type="Proteomes" id="UP000199408">
    <property type="component" value="Unassembled WGS sequence"/>
</dbReference>
<protein>
    <submittedName>
        <fullName evidence="3">Transposase</fullName>
    </submittedName>
</protein>
<evidence type="ECO:0000256" key="1">
    <source>
        <dbReference type="SAM" id="MobiDB-lite"/>
    </source>
</evidence>
<feature type="domain" description="Insertion element IS402-like" evidence="2">
    <location>
        <begin position="7"/>
        <end position="78"/>
    </location>
</feature>
<name>A0A1C5JJL7_9ACTN</name>
<sequence>MGRRYELSDVEWEALSRYLPSAVTGGRPRVDDRRVLNGIVWKIRAGAAWRDVPARYGSWQSIYTRFRRWALDGTFERMLAGIQADADAAGDIDWLVSVDSTIVRAHQHAAGAKGGDEKRTNHKITPSVEVEVD</sequence>
<dbReference type="NCBIfam" id="NF033580">
    <property type="entry name" value="transpos_IS5_3"/>
    <property type="match status" value="1"/>
</dbReference>
<dbReference type="Pfam" id="PF13340">
    <property type="entry name" value="DUF4096"/>
    <property type="match status" value="1"/>
</dbReference>
<evidence type="ECO:0000313" key="4">
    <source>
        <dbReference type="Proteomes" id="UP000199408"/>
    </source>
</evidence>
<proteinExistence type="predicted"/>
<gene>
    <name evidence="3" type="ORF">GA0070560_13430</name>
</gene>
<keyword evidence="4" id="KW-1185">Reference proteome</keyword>
<dbReference type="EMBL" id="FMDN01000034">
    <property type="protein sequence ID" value="SCG70419.1"/>
    <property type="molecule type" value="Genomic_DNA"/>
</dbReference>
<evidence type="ECO:0000259" key="2">
    <source>
        <dbReference type="Pfam" id="PF13340"/>
    </source>
</evidence>
<accession>A0A1C5JJL7</accession>
<dbReference type="InterPro" id="IPR052909">
    <property type="entry name" value="Transposase_6_like"/>
</dbReference>
<dbReference type="InterPro" id="IPR025161">
    <property type="entry name" value="IS402-like_dom"/>
</dbReference>
<reference evidence="4" key="1">
    <citation type="submission" date="2016-06" db="EMBL/GenBank/DDBJ databases">
        <authorList>
            <person name="Varghese N."/>
        </authorList>
    </citation>
    <scope>NUCLEOTIDE SEQUENCE [LARGE SCALE GENOMIC DNA]</scope>
    <source>
        <strain evidence="4">DSM 43171</strain>
    </source>
</reference>
<dbReference type="STRING" id="47864.GA0070560_13430"/>
<feature type="region of interest" description="Disordered" evidence="1">
    <location>
        <begin position="108"/>
        <end position="133"/>
    </location>
</feature>
<organism evidence="3 4">
    <name type="scientific">Micromonospora halophytica</name>
    <dbReference type="NCBI Taxonomy" id="47864"/>
    <lineage>
        <taxon>Bacteria</taxon>
        <taxon>Bacillati</taxon>
        <taxon>Actinomycetota</taxon>
        <taxon>Actinomycetes</taxon>
        <taxon>Micromonosporales</taxon>
        <taxon>Micromonosporaceae</taxon>
        <taxon>Micromonospora</taxon>
    </lineage>
</organism>
<dbReference type="PANTHER" id="PTHR46637">
    <property type="entry name" value="TIS1421-TRANSPOSASE PROTEIN A"/>
    <property type="match status" value="1"/>
</dbReference>
<dbReference type="AlphaFoldDB" id="A0A1C5JJL7"/>
<evidence type="ECO:0000313" key="3">
    <source>
        <dbReference type="EMBL" id="SCG70419.1"/>
    </source>
</evidence>